<dbReference type="RefSeq" id="WP_212610446.1">
    <property type="nucleotide sequence ID" value="NZ_CP073910.1"/>
</dbReference>
<dbReference type="KEGG" id="spph:KFK14_07535"/>
<dbReference type="Pfam" id="PF13560">
    <property type="entry name" value="HTH_31"/>
    <property type="match status" value="1"/>
</dbReference>
<organism evidence="1 2">
    <name type="scientific">Sphingobium phenoxybenzoativorans</name>
    <dbReference type="NCBI Taxonomy" id="1592790"/>
    <lineage>
        <taxon>Bacteria</taxon>
        <taxon>Pseudomonadati</taxon>
        <taxon>Pseudomonadota</taxon>
        <taxon>Alphaproteobacteria</taxon>
        <taxon>Sphingomonadales</taxon>
        <taxon>Sphingomonadaceae</taxon>
        <taxon>Sphingobium</taxon>
    </lineage>
</organism>
<keyword evidence="2" id="KW-1185">Reference proteome</keyword>
<dbReference type="AlphaFoldDB" id="A0A975K9E7"/>
<dbReference type="InterPro" id="IPR010982">
    <property type="entry name" value="Lambda_DNA-bd_dom_sf"/>
</dbReference>
<gene>
    <name evidence="1" type="ORF">KFK14_07535</name>
</gene>
<dbReference type="SUPFAM" id="SSF47413">
    <property type="entry name" value="lambda repressor-like DNA-binding domains"/>
    <property type="match status" value="1"/>
</dbReference>
<reference evidence="1" key="1">
    <citation type="submission" date="2021-04" db="EMBL/GenBank/DDBJ databases">
        <title>Isolation of p-tert-butylphenol degrading bacteria Sphingobium phenoxybenzoativorans Tas13 from active sludge.</title>
        <authorList>
            <person name="Li Y."/>
        </authorList>
    </citation>
    <scope>NUCLEOTIDE SEQUENCE</scope>
    <source>
        <strain evidence="1">Tas13</strain>
    </source>
</reference>
<dbReference type="GO" id="GO:0003677">
    <property type="term" value="F:DNA binding"/>
    <property type="evidence" value="ECO:0007669"/>
    <property type="project" value="InterPro"/>
</dbReference>
<proteinExistence type="predicted"/>
<evidence type="ECO:0000313" key="2">
    <source>
        <dbReference type="Proteomes" id="UP000681425"/>
    </source>
</evidence>
<evidence type="ECO:0000313" key="1">
    <source>
        <dbReference type="EMBL" id="QUT07251.1"/>
    </source>
</evidence>
<dbReference type="EMBL" id="CP073910">
    <property type="protein sequence ID" value="QUT07251.1"/>
    <property type="molecule type" value="Genomic_DNA"/>
</dbReference>
<name>A0A975K9E7_9SPHN</name>
<dbReference type="Proteomes" id="UP000681425">
    <property type="component" value="Chromosome"/>
</dbReference>
<protein>
    <submittedName>
        <fullName evidence="1">Helix-turn-helix transcriptional regulator</fullName>
    </submittedName>
</protein>
<accession>A0A975K9E7</accession>
<sequence>MPDQPATPDAANERLARTLCCAVDGAGKPRHQIAREAGMHKDTLLRVIRGERPITLGEAARILEACGAPVRATLALVLAGHEALAAQWMHHEMGAFLDEFFSVIGRAILRKSGL</sequence>